<feature type="non-terminal residue" evidence="2">
    <location>
        <position position="79"/>
    </location>
</feature>
<keyword evidence="3" id="KW-1185">Reference proteome</keyword>
<protein>
    <submittedName>
        <fullName evidence="2">Uncharacterized protein</fullName>
    </submittedName>
</protein>
<comment type="caution">
    <text evidence="2">The sequence shown here is derived from an EMBL/GenBank/DDBJ whole genome shotgun (WGS) entry which is preliminary data.</text>
</comment>
<proteinExistence type="predicted"/>
<evidence type="ECO:0000313" key="3">
    <source>
        <dbReference type="Proteomes" id="UP001431429"/>
    </source>
</evidence>
<accession>A0ABT0UET5</accession>
<name>A0ABT0UET5_9ACTN</name>
<dbReference type="Proteomes" id="UP001431429">
    <property type="component" value="Unassembled WGS sequence"/>
</dbReference>
<sequence>MRSATEAAEGVVATSRPPSARDRPLQECGTSSAGTEPSTASATIALCRALAADALRAVEAASEKVPLVTLRAHRVTWSG</sequence>
<evidence type="ECO:0000313" key="2">
    <source>
        <dbReference type="EMBL" id="MCM2387088.1"/>
    </source>
</evidence>
<evidence type="ECO:0000256" key="1">
    <source>
        <dbReference type="SAM" id="MobiDB-lite"/>
    </source>
</evidence>
<feature type="compositionally biased region" description="Polar residues" evidence="1">
    <location>
        <begin position="28"/>
        <end position="39"/>
    </location>
</feature>
<dbReference type="EMBL" id="JAMQAW010000002">
    <property type="protein sequence ID" value="MCM2387088.1"/>
    <property type="molecule type" value="Genomic_DNA"/>
</dbReference>
<organism evidence="2 3">
    <name type="scientific">Streptomyces albipurpureus</name>
    <dbReference type="NCBI Taxonomy" id="2897419"/>
    <lineage>
        <taxon>Bacteria</taxon>
        <taxon>Bacillati</taxon>
        <taxon>Actinomycetota</taxon>
        <taxon>Actinomycetes</taxon>
        <taxon>Kitasatosporales</taxon>
        <taxon>Streptomycetaceae</taxon>
        <taxon>Streptomyces</taxon>
    </lineage>
</organism>
<reference evidence="2" key="1">
    <citation type="submission" date="2022-06" db="EMBL/GenBank/DDBJ databases">
        <title>Genome public.</title>
        <authorList>
            <person name="Sun Q."/>
        </authorList>
    </citation>
    <scope>NUCLEOTIDE SEQUENCE</scope>
    <source>
        <strain evidence="2">CWNU-1</strain>
    </source>
</reference>
<feature type="region of interest" description="Disordered" evidence="1">
    <location>
        <begin position="1"/>
        <end position="39"/>
    </location>
</feature>
<dbReference type="RefSeq" id="WP_250917446.1">
    <property type="nucleotide sequence ID" value="NZ_JAMQAW010000002.1"/>
</dbReference>
<gene>
    <name evidence="2" type="ORF">NBG84_01950</name>
</gene>